<keyword evidence="4" id="KW-1185">Reference proteome</keyword>
<accession>C6LM54</accession>
<dbReference type="OrthoDB" id="9802211at2"/>
<keyword evidence="2" id="KW-0012">Acyltransferase</keyword>
<gene>
    <name evidence="3" type="ORF">BRYFOR_09753</name>
</gene>
<evidence type="ECO:0000313" key="3">
    <source>
        <dbReference type="EMBL" id="EET58312.1"/>
    </source>
</evidence>
<dbReference type="eggNOG" id="COG0456">
    <property type="taxonomic scope" value="Bacteria"/>
</dbReference>
<protein>
    <recommendedName>
        <fullName evidence="5">GNAT family acetyltransferase</fullName>
    </recommendedName>
</protein>
<name>C6LM54_9FIRM</name>
<dbReference type="EMBL" id="ACCL02000037">
    <property type="protein sequence ID" value="EET58312.1"/>
    <property type="molecule type" value="Genomic_DNA"/>
</dbReference>
<dbReference type="Gene3D" id="3.40.630.30">
    <property type="match status" value="1"/>
</dbReference>
<dbReference type="GO" id="GO:0016746">
    <property type="term" value="F:acyltransferase activity"/>
    <property type="evidence" value="ECO:0007669"/>
    <property type="project" value="UniProtKB-KW"/>
</dbReference>
<dbReference type="AlphaFoldDB" id="C6LM54"/>
<dbReference type="RefSeq" id="WP_006864505.1">
    <property type="nucleotide sequence ID" value="NZ_ACCL02000037.1"/>
</dbReference>
<reference evidence="3" key="1">
    <citation type="submission" date="2009-07" db="EMBL/GenBank/DDBJ databases">
        <authorList>
            <person name="Weinstock G."/>
            <person name="Sodergren E."/>
            <person name="Clifton S."/>
            <person name="Fulton L."/>
            <person name="Fulton B."/>
            <person name="Courtney L."/>
            <person name="Fronick C."/>
            <person name="Harrison M."/>
            <person name="Strong C."/>
            <person name="Farmer C."/>
            <person name="Delahaunty K."/>
            <person name="Markovic C."/>
            <person name="Hall O."/>
            <person name="Minx P."/>
            <person name="Tomlinson C."/>
            <person name="Mitreva M."/>
            <person name="Nelson J."/>
            <person name="Hou S."/>
            <person name="Wollam A."/>
            <person name="Pepin K.H."/>
            <person name="Johnson M."/>
            <person name="Bhonagiri V."/>
            <person name="Nash W.E."/>
            <person name="Warren W."/>
            <person name="Chinwalla A."/>
            <person name="Mardis E.R."/>
            <person name="Wilson R.K."/>
        </authorList>
    </citation>
    <scope>NUCLEOTIDE SEQUENCE [LARGE SCALE GENOMIC DNA]</scope>
    <source>
        <strain evidence="3">DSM 14469</strain>
    </source>
</reference>
<evidence type="ECO:0000313" key="4">
    <source>
        <dbReference type="Proteomes" id="UP000005561"/>
    </source>
</evidence>
<sequence>MRQFDTINILDMLGAIGEAELKKCLSDFSCPINPEIEQFVVNNAIEFARKKLSVTYFVVNEHGKIAAVFTLAHKAVEIGSANLSNSKRKKISRYAILDSESDSYTVSAFLIAQFGKNYAVDEGKGINGNELMDLTFEILEKVQHDIGGGIVFLECEDKIKLLNFYQSEKNGFMPFNERYSVNDHTKYIQLFNFF</sequence>
<keyword evidence="1" id="KW-0808">Transferase</keyword>
<evidence type="ECO:0000256" key="2">
    <source>
        <dbReference type="ARBA" id="ARBA00023315"/>
    </source>
</evidence>
<organism evidence="3 4">
    <name type="scientific">Marvinbryantia formatexigens DSM 14469</name>
    <dbReference type="NCBI Taxonomy" id="478749"/>
    <lineage>
        <taxon>Bacteria</taxon>
        <taxon>Bacillati</taxon>
        <taxon>Bacillota</taxon>
        <taxon>Clostridia</taxon>
        <taxon>Lachnospirales</taxon>
        <taxon>Lachnospiraceae</taxon>
        <taxon>Marvinbryantia</taxon>
    </lineage>
</organism>
<proteinExistence type="predicted"/>
<dbReference type="PANTHER" id="PTHR36449">
    <property type="entry name" value="ACETYLTRANSFERASE-RELATED"/>
    <property type="match status" value="1"/>
</dbReference>
<evidence type="ECO:0008006" key="5">
    <source>
        <dbReference type="Google" id="ProtNLM"/>
    </source>
</evidence>
<dbReference type="Proteomes" id="UP000005561">
    <property type="component" value="Unassembled WGS sequence"/>
</dbReference>
<comment type="caution">
    <text evidence="3">The sequence shown here is derived from an EMBL/GenBank/DDBJ whole genome shotgun (WGS) entry which is preliminary data.</text>
</comment>
<dbReference type="PANTHER" id="PTHR36449:SF1">
    <property type="entry name" value="ACETYLTRANSFERASE"/>
    <property type="match status" value="1"/>
</dbReference>
<evidence type="ECO:0000256" key="1">
    <source>
        <dbReference type="ARBA" id="ARBA00022679"/>
    </source>
</evidence>